<evidence type="ECO:0000313" key="2">
    <source>
        <dbReference type="EMBL" id="GEP03366.1"/>
    </source>
</evidence>
<evidence type="ECO:0000313" key="3">
    <source>
        <dbReference type="EMBL" id="GLS64126.1"/>
    </source>
</evidence>
<dbReference type="EMBL" id="BJZU01000020">
    <property type="protein sequence ID" value="GEP03366.1"/>
    <property type="molecule type" value="Genomic_DNA"/>
</dbReference>
<comment type="caution">
    <text evidence="2">The sequence shown here is derived from an EMBL/GenBank/DDBJ whole genome shotgun (WGS) entry which is preliminary data.</text>
</comment>
<name>A0A512J077_9HYPH</name>
<accession>A0A512J077</accession>
<dbReference type="Proteomes" id="UP000321960">
    <property type="component" value="Unassembled WGS sequence"/>
</dbReference>
<organism evidence="2 4">
    <name type="scientific">Methylobacterium oxalidis</name>
    <dbReference type="NCBI Taxonomy" id="944322"/>
    <lineage>
        <taxon>Bacteria</taxon>
        <taxon>Pseudomonadati</taxon>
        <taxon>Pseudomonadota</taxon>
        <taxon>Alphaproteobacteria</taxon>
        <taxon>Hyphomicrobiales</taxon>
        <taxon>Methylobacteriaceae</taxon>
        <taxon>Methylobacterium</taxon>
    </lineage>
</organism>
<proteinExistence type="predicted"/>
<gene>
    <name evidence="3" type="ORF">GCM10007888_25070</name>
    <name evidence="2" type="ORF">MOX02_14040</name>
</gene>
<reference evidence="3" key="4">
    <citation type="submission" date="2023-01" db="EMBL/GenBank/DDBJ databases">
        <title>Draft genome sequence of Methylobacterium oxalidis strain NBRC 107715.</title>
        <authorList>
            <person name="Sun Q."/>
            <person name="Mori K."/>
        </authorList>
    </citation>
    <scope>NUCLEOTIDE SEQUENCE</scope>
    <source>
        <strain evidence="3">NBRC 107715</strain>
    </source>
</reference>
<reference evidence="2 4" key="3">
    <citation type="submission" date="2019-07" db="EMBL/GenBank/DDBJ databases">
        <title>Whole genome shotgun sequence of Methylobacterium oxalidis NBRC 107715.</title>
        <authorList>
            <person name="Hosoyama A."/>
            <person name="Uohara A."/>
            <person name="Ohji S."/>
            <person name="Ichikawa N."/>
        </authorList>
    </citation>
    <scope>NUCLEOTIDE SEQUENCE [LARGE SCALE GENOMIC DNA]</scope>
    <source>
        <strain evidence="2 4">NBRC 107715</strain>
    </source>
</reference>
<evidence type="ECO:0000313" key="4">
    <source>
        <dbReference type="Proteomes" id="UP000321960"/>
    </source>
</evidence>
<dbReference type="EMBL" id="BSPK01000034">
    <property type="protein sequence ID" value="GLS64126.1"/>
    <property type="molecule type" value="Genomic_DNA"/>
</dbReference>
<evidence type="ECO:0000256" key="1">
    <source>
        <dbReference type="SAM" id="MobiDB-lite"/>
    </source>
</evidence>
<dbReference type="Proteomes" id="UP001156856">
    <property type="component" value="Unassembled WGS sequence"/>
</dbReference>
<reference evidence="5" key="2">
    <citation type="journal article" date="2019" name="Int. J. Syst. Evol. Microbiol.">
        <title>The Global Catalogue of Microorganisms (GCM) 10K type strain sequencing project: providing services to taxonomists for standard genome sequencing and annotation.</title>
        <authorList>
            <consortium name="The Broad Institute Genomics Platform"/>
            <consortium name="The Broad Institute Genome Sequencing Center for Infectious Disease"/>
            <person name="Wu L."/>
            <person name="Ma J."/>
        </authorList>
    </citation>
    <scope>NUCLEOTIDE SEQUENCE [LARGE SCALE GENOMIC DNA]</scope>
    <source>
        <strain evidence="5">NBRC 107715</strain>
    </source>
</reference>
<protein>
    <submittedName>
        <fullName evidence="2">Uncharacterized protein</fullName>
    </submittedName>
</protein>
<dbReference type="AlphaFoldDB" id="A0A512J077"/>
<evidence type="ECO:0000313" key="5">
    <source>
        <dbReference type="Proteomes" id="UP001156856"/>
    </source>
</evidence>
<feature type="region of interest" description="Disordered" evidence="1">
    <location>
        <begin position="1"/>
        <end position="34"/>
    </location>
</feature>
<sequence length="146" mass="15961">MAGVTRPPEARGLLVESDASGHTAEQAADRSEKTAYQAADLIDRTRDGAELLAGVDAEAHAEADIEATTDLIQFRSVELTDGVEVLRHKSSPRMQAIGKNYFKPPEKRSKQRFLNQGSMADAELQPAEIVQGNTVRSAFKIQRKRG</sequence>
<keyword evidence="5" id="KW-1185">Reference proteome</keyword>
<reference evidence="3" key="1">
    <citation type="journal article" date="2014" name="Int. J. Syst. Evol. Microbiol.">
        <title>Complete genome of a new Firmicutes species belonging to the dominant human colonic microbiota ('Ruminococcus bicirculans') reveals two chromosomes and a selective capacity to utilize plant glucans.</title>
        <authorList>
            <consortium name="NISC Comparative Sequencing Program"/>
            <person name="Wegmann U."/>
            <person name="Louis P."/>
            <person name="Goesmann A."/>
            <person name="Henrissat B."/>
            <person name="Duncan S.H."/>
            <person name="Flint H.J."/>
        </authorList>
    </citation>
    <scope>NUCLEOTIDE SEQUENCE</scope>
    <source>
        <strain evidence="3">NBRC 107715</strain>
    </source>
</reference>